<dbReference type="AlphaFoldDB" id="A0A9P8Y3D4"/>
<accession>A0A9P8Y3D4</accession>
<comment type="caution">
    <text evidence="1">The sequence shown here is derived from an EMBL/GenBank/DDBJ whole genome shotgun (WGS) entry which is preliminary data.</text>
</comment>
<keyword evidence="2" id="KW-1185">Reference proteome</keyword>
<dbReference type="GeneID" id="70184063"/>
<evidence type="ECO:0000313" key="2">
    <source>
        <dbReference type="Proteomes" id="UP000756346"/>
    </source>
</evidence>
<dbReference type="RefSeq" id="XP_046010548.1">
    <property type="nucleotide sequence ID" value="XM_046154517.1"/>
</dbReference>
<reference evidence="1" key="1">
    <citation type="journal article" date="2021" name="Nat. Commun.">
        <title>Genetic determinants of endophytism in the Arabidopsis root mycobiome.</title>
        <authorList>
            <person name="Mesny F."/>
            <person name="Miyauchi S."/>
            <person name="Thiergart T."/>
            <person name="Pickel B."/>
            <person name="Atanasova L."/>
            <person name="Karlsson M."/>
            <person name="Huettel B."/>
            <person name="Barry K.W."/>
            <person name="Haridas S."/>
            <person name="Chen C."/>
            <person name="Bauer D."/>
            <person name="Andreopoulos W."/>
            <person name="Pangilinan J."/>
            <person name="LaButti K."/>
            <person name="Riley R."/>
            <person name="Lipzen A."/>
            <person name="Clum A."/>
            <person name="Drula E."/>
            <person name="Henrissat B."/>
            <person name="Kohler A."/>
            <person name="Grigoriev I.V."/>
            <person name="Martin F.M."/>
            <person name="Hacquard S."/>
        </authorList>
    </citation>
    <scope>NUCLEOTIDE SEQUENCE</scope>
    <source>
        <strain evidence="1">MPI-CAGE-CH-0230</strain>
    </source>
</reference>
<proteinExistence type="predicted"/>
<organism evidence="1 2">
    <name type="scientific">Microdochium trichocladiopsis</name>
    <dbReference type="NCBI Taxonomy" id="1682393"/>
    <lineage>
        <taxon>Eukaryota</taxon>
        <taxon>Fungi</taxon>
        <taxon>Dikarya</taxon>
        <taxon>Ascomycota</taxon>
        <taxon>Pezizomycotina</taxon>
        <taxon>Sordariomycetes</taxon>
        <taxon>Xylariomycetidae</taxon>
        <taxon>Xylariales</taxon>
        <taxon>Microdochiaceae</taxon>
        <taxon>Microdochium</taxon>
    </lineage>
</organism>
<evidence type="ECO:0000313" key="1">
    <source>
        <dbReference type="EMBL" id="KAH7027749.1"/>
    </source>
</evidence>
<sequence length="156" mass="17791">MGLWRERSRPVLHGRSWSPLGTLSLRPLMQGWLCICNDSRACVLSWSEYLANCNKLVRPNSRVIALALFTQCLARQHCPPTMFVFSHWPRCANRRLVALDMARCLSLADWNNITPRLMGFVDVLSEPWKLAATPPSMLFALGHDSCDHLTSTNLRR</sequence>
<dbReference type="Proteomes" id="UP000756346">
    <property type="component" value="Unassembled WGS sequence"/>
</dbReference>
<dbReference type="EMBL" id="JAGTJQ010000007">
    <property type="protein sequence ID" value="KAH7027749.1"/>
    <property type="molecule type" value="Genomic_DNA"/>
</dbReference>
<protein>
    <submittedName>
        <fullName evidence="1">Uncharacterized protein</fullName>
    </submittedName>
</protein>
<name>A0A9P8Y3D4_9PEZI</name>
<gene>
    <name evidence="1" type="ORF">B0I36DRAFT_327817</name>
</gene>